<keyword evidence="5" id="KW-0732">Signal</keyword>
<comment type="caution">
    <text evidence="7">The sequence shown here is derived from an EMBL/GenBank/DDBJ whole genome shotgun (WGS) entry which is preliminary data.</text>
</comment>
<keyword evidence="1" id="KW-0645">Protease</keyword>
<evidence type="ECO:0000313" key="7">
    <source>
        <dbReference type="EMBL" id="MDZ5459956.1"/>
    </source>
</evidence>
<keyword evidence="3 7" id="KW-0378">Hydrolase</keyword>
<evidence type="ECO:0000256" key="2">
    <source>
        <dbReference type="ARBA" id="ARBA00022723"/>
    </source>
</evidence>
<dbReference type="EC" id="3.4.24.-" evidence="7"/>
<dbReference type="Pfam" id="PF00413">
    <property type="entry name" value="Peptidase_M10"/>
    <property type="match status" value="1"/>
</dbReference>
<dbReference type="Proteomes" id="UP001293718">
    <property type="component" value="Unassembled WGS sequence"/>
</dbReference>
<dbReference type="NCBIfam" id="TIGR02595">
    <property type="entry name" value="PEP_CTERM"/>
    <property type="match status" value="1"/>
</dbReference>
<dbReference type="InterPro" id="IPR001818">
    <property type="entry name" value="Pept_M10_metallopeptidase"/>
</dbReference>
<dbReference type="InterPro" id="IPR021190">
    <property type="entry name" value="Pept_M10A"/>
</dbReference>
<dbReference type="SUPFAM" id="SSF55486">
    <property type="entry name" value="Metalloproteases ('zincins'), catalytic domain"/>
    <property type="match status" value="1"/>
</dbReference>
<dbReference type="SMART" id="SM00235">
    <property type="entry name" value="ZnMc"/>
    <property type="match status" value="1"/>
</dbReference>
<dbReference type="Pfam" id="PF07589">
    <property type="entry name" value="PEP-CTERM"/>
    <property type="match status" value="1"/>
</dbReference>
<keyword evidence="2" id="KW-0479">Metal-binding</keyword>
<dbReference type="InterPro" id="IPR024079">
    <property type="entry name" value="MetalloPept_cat_dom_sf"/>
</dbReference>
<dbReference type="GO" id="GO:0008237">
    <property type="term" value="F:metallopeptidase activity"/>
    <property type="evidence" value="ECO:0007669"/>
    <property type="project" value="UniProtKB-KW"/>
</dbReference>
<feature type="chain" id="PRO_5045529739" evidence="5">
    <location>
        <begin position="23"/>
        <end position="243"/>
    </location>
</feature>
<proteinExistence type="predicted"/>
<reference evidence="7 8" key="1">
    <citation type="submission" date="2023-11" db="EMBL/GenBank/DDBJ databases">
        <title>Draft genome of Azohydromonas lata strain H1 (DSM1123), a polyhydroxyalkanoate producer.</title>
        <authorList>
            <person name="Traversa D."/>
            <person name="D'Addabbo P."/>
            <person name="Pazzani C."/>
            <person name="Manzari C."/>
            <person name="Chiara M."/>
            <person name="Scrascia M."/>
        </authorList>
    </citation>
    <scope>NUCLEOTIDE SEQUENCE [LARGE SCALE GENOMIC DNA]</scope>
    <source>
        <strain evidence="7 8">H1</strain>
    </source>
</reference>
<feature type="domain" description="Peptidase metallopeptidase" evidence="6">
    <location>
        <begin position="29"/>
        <end position="212"/>
    </location>
</feature>
<feature type="signal peptide" evidence="5">
    <location>
        <begin position="1"/>
        <end position="22"/>
    </location>
</feature>
<dbReference type="InterPro" id="IPR006026">
    <property type="entry name" value="Peptidase_Metallo"/>
</dbReference>
<dbReference type="RefSeq" id="WP_322467557.1">
    <property type="nucleotide sequence ID" value="NZ_JAXOJX010000054.1"/>
</dbReference>
<keyword evidence="4" id="KW-0862">Zinc</keyword>
<sequence>MNKILSSLALMAALAVPLSASAYVLGPTSPGKWGSPEYGTGATVTWSVMGGGVSCEAAFLGCSTTALSAFLPGGFLTEIRSAFDAWSKVANIKFVQVADDGAAFNAATRSGDIRIGAHFVDGSAGTLAYSYFPPVNGLSAAGDIFMDTAERWKIGFGGNGYDVFQVVTHEIGHSLGLEHTPRTDALMNAFYTERFRGLQADDIAGARFLYGVRPIPEPSALALFGLGVVGVALRRRQAQRRAG</sequence>
<gene>
    <name evidence="7" type="ORF">SM757_25565</name>
</gene>
<keyword evidence="8" id="KW-1185">Reference proteome</keyword>
<evidence type="ECO:0000256" key="1">
    <source>
        <dbReference type="ARBA" id="ARBA00022670"/>
    </source>
</evidence>
<dbReference type="PANTHER" id="PTHR10201">
    <property type="entry name" value="MATRIX METALLOPROTEINASE"/>
    <property type="match status" value="1"/>
</dbReference>
<accession>A0ABU5IM27</accession>
<organism evidence="7 8">
    <name type="scientific">Azohydromonas lata</name>
    <dbReference type="NCBI Taxonomy" id="45677"/>
    <lineage>
        <taxon>Bacteria</taxon>
        <taxon>Pseudomonadati</taxon>
        <taxon>Pseudomonadota</taxon>
        <taxon>Betaproteobacteria</taxon>
        <taxon>Burkholderiales</taxon>
        <taxon>Sphaerotilaceae</taxon>
        <taxon>Azohydromonas</taxon>
    </lineage>
</organism>
<dbReference type="InterPro" id="IPR013424">
    <property type="entry name" value="Ice-binding_C"/>
</dbReference>
<evidence type="ECO:0000256" key="3">
    <source>
        <dbReference type="ARBA" id="ARBA00022801"/>
    </source>
</evidence>
<evidence type="ECO:0000256" key="4">
    <source>
        <dbReference type="ARBA" id="ARBA00022833"/>
    </source>
</evidence>
<dbReference type="PANTHER" id="PTHR10201:SF294">
    <property type="entry name" value="MATRIX METALLOPROTEINASE 16"/>
    <property type="match status" value="1"/>
</dbReference>
<keyword evidence="7" id="KW-0482">Metalloprotease</keyword>
<dbReference type="EMBL" id="JAXOJX010000054">
    <property type="protein sequence ID" value="MDZ5459956.1"/>
    <property type="molecule type" value="Genomic_DNA"/>
</dbReference>
<protein>
    <submittedName>
        <fullName evidence="7">Matrixin family metalloprotease</fullName>
        <ecNumber evidence="7">3.4.24.-</ecNumber>
    </submittedName>
</protein>
<dbReference type="Gene3D" id="3.40.390.10">
    <property type="entry name" value="Collagenase (Catalytic Domain)"/>
    <property type="match status" value="1"/>
</dbReference>
<name>A0ABU5IM27_9BURK</name>
<evidence type="ECO:0000256" key="5">
    <source>
        <dbReference type="SAM" id="SignalP"/>
    </source>
</evidence>
<evidence type="ECO:0000313" key="8">
    <source>
        <dbReference type="Proteomes" id="UP001293718"/>
    </source>
</evidence>
<evidence type="ECO:0000259" key="6">
    <source>
        <dbReference type="SMART" id="SM00235"/>
    </source>
</evidence>
<dbReference type="PRINTS" id="PR00138">
    <property type="entry name" value="MATRIXIN"/>
</dbReference>